<evidence type="ECO:0000313" key="1">
    <source>
        <dbReference type="EMBL" id="GEM76004.1"/>
    </source>
</evidence>
<comment type="caution">
    <text evidence="1">The sequence shown here is derived from an EMBL/GenBank/DDBJ whole genome shotgun (WGS) entry which is preliminary data.</text>
</comment>
<evidence type="ECO:0000313" key="2">
    <source>
        <dbReference type="Proteomes" id="UP000321922"/>
    </source>
</evidence>
<dbReference type="AlphaFoldDB" id="A0A511QFC0"/>
<dbReference type="OrthoDB" id="5902417at2"/>
<keyword evidence="2" id="KW-1185">Reference proteome</keyword>
<accession>A0A511QFC0</accession>
<dbReference type="Proteomes" id="UP000321922">
    <property type="component" value="Unassembled WGS sequence"/>
</dbReference>
<sequence>MRFKTIGLIAIFIIALGSLGIYKSEALSKISIDNQELQEKKVEKVTISALAIKQDYGAGSLVSYDSFQTIKTQIDEADRYKYITEVDKDSLISSVFFIKKSMKSGDLIKESNLQELNSGDFTDVVMRVDRSTVEEFKSDFYDIYWHFNQSGRSKNNRKIKLFAKNVFIRMIGEVEDGEKNTKPFETEHEKLSPVVFSVQNRFIDRYLQADQLGYFKIVKSARKMINLENYSTLEVDYSKEIQANDISSSYKYDVNIIK</sequence>
<dbReference type="EMBL" id="BJXJ01000019">
    <property type="protein sequence ID" value="GEM76004.1"/>
    <property type="molecule type" value="Genomic_DNA"/>
</dbReference>
<dbReference type="RefSeq" id="WP_039981674.1">
    <property type="nucleotide sequence ID" value="NZ_BAOJ01000063.1"/>
</dbReference>
<proteinExistence type="predicted"/>
<protein>
    <submittedName>
        <fullName evidence="1">Uncharacterized protein</fullName>
    </submittedName>
</protein>
<name>A0A511QFC0_9VIBR</name>
<gene>
    <name evidence="1" type="ORF">VSA01S_21160</name>
</gene>
<reference evidence="1 2" key="1">
    <citation type="submission" date="2019-07" db="EMBL/GenBank/DDBJ databases">
        <title>Whole genome shotgun sequence of Vibrio sagamiensis NBRC 104589.</title>
        <authorList>
            <person name="Hosoyama A."/>
            <person name="Uohara A."/>
            <person name="Ohji S."/>
            <person name="Ichikawa N."/>
        </authorList>
    </citation>
    <scope>NUCLEOTIDE SEQUENCE [LARGE SCALE GENOMIC DNA]</scope>
    <source>
        <strain evidence="1 2">NBRC 104589</strain>
    </source>
</reference>
<organism evidence="1 2">
    <name type="scientific">Vibrio sagamiensis NBRC 104589</name>
    <dbReference type="NCBI Taxonomy" id="1219064"/>
    <lineage>
        <taxon>Bacteria</taxon>
        <taxon>Pseudomonadati</taxon>
        <taxon>Pseudomonadota</taxon>
        <taxon>Gammaproteobacteria</taxon>
        <taxon>Vibrionales</taxon>
        <taxon>Vibrionaceae</taxon>
        <taxon>Vibrio</taxon>
    </lineage>
</organism>